<dbReference type="EMBL" id="LLXE01000270">
    <property type="protein sequence ID" value="KUM58634.1"/>
    <property type="molecule type" value="Genomic_DNA"/>
</dbReference>
<reference evidence="1 2" key="1">
    <citation type="submission" date="2015-10" db="EMBL/GenBank/DDBJ databases">
        <title>Genome sequencing of Penicillium freii.</title>
        <authorList>
            <person name="Nguyen H.D."/>
            <person name="Visagie C.M."/>
            <person name="Seifert K.A."/>
        </authorList>
    </citation>
    <scope>NUCLEOTIDE SEQUENCE [LARGE SCALE GENOMIC DNA]</scope>
    <source>
        <strain evidence="1 2">DAOM 242723</strain>
    </source>
</reference>
<evidence type="ECO:0000313" key="1">
    <source>
        <dbReference type="EMBL" id="KUM58634.1"/>
    </source>
</evidence>
<accession>A0A101MDK5</accession>
<evidence type="ECO:0000313" key="2">
    <source>
        <dbReference type="Proteomes" id="UP000055045"/>
    </source>
</evidence>
<comment type="caution">
    <text evidence="1">The sequence shown here is derived from an EMBL/GenBank/DDBJ whole genome shotgun (WGS) entry which is preliminary data.</text>
</comment>
<organism evidence="1 2">
    <name type="scientific">Penicillium freii</name>
    <dbReference type="NCBI Taxonomy" id="48697"/>
    <lineage>
        <taxon>Eukaryota</taxon>
        <taxon>Fungi</taxon>
        <taxon>Dikarya</taxon>
        <taxon>Ascomycota</taxon>
        <taxon>Pezizomycotina</taxon>
        <taxon>Eurotiomycetes</taxon>
        <taxon>Eurotiomycetidae</taxon>
        <taxon>Eurotiales</taxon>
        <taxon>Aspergillaceae</taxon>
        <taxon>Penicillium</taxon>
    </lineage>
</organism>
<dbReference type="AlphaFoldDB" id="A0A101MDK5"/>
<gene>
    <name evidence="1" type="ORF">ACN42_g8508</name>
</gene>
<proteinExistence type="predicted"/>
<protein>
    <submittedName>
        <fullName evidence="1">Uncharacterized protein</fullName>
    </submittedName>
</protein>
<name>A0A101MDK5_PENFR</name>
<sequence length="93" mass="10582">MTAFGATSLYHHYSAPAHLGSIVTFSPPPVLPTYPDTYLCRYTLKPELRVCLVIRYTNTLADNTCGLHHGHQQYQCWLRHNGDFPPSNFLLHP</sequence>
<dbReference type="Proteomes" id="UP000055045">
    <property type="component" value="Unassembled WGS sequence"/>
</dbReference>
<keyword evidence="2" id="KW-1185">Reference proteome</keyword>